<feature type="domain" description="K+ potassium transporter C-terminal" evidence="11">
    <location>
        <begin position="573"/>
        <end position="749"/>
    </location>
</feature>
<dbReference type="Proteomes" id="UP000076761">
    <property type="component" value="Unassembled WGS sequence"/>
</dbReference>
<organism evidence="12 13">
    <name type="scientific">Neolentinus lepideus HHB14362 ss-1</name>
    <dbReference type="NCBI Taxonomy" id="1314782"/>
    <lineage>
        <taxon>Eukaryota</taxon>
        <taxon>Fungi</taxon>
        <taxon>Dikarya</taxon>
        <taxon>Basidiomycota</taxon>
        <taxon>Agaricomycotina</taxon>
        <taxon>Agaricomycetes</taxon>
        <taxon>Gloeophyllales</taxon>
        <taxon>Gloeophyllaceae</taxon>
        <taxon>Neolentinus</taxon>
    </lineage>
</organism>
<evidence type="ECO:0000256" key="2">
    <source>
        <dbReference type="ARBA" id="ARBA00022448"/>
    </source>
</evidence>
<evidence type="ECO:0000259" key="11">
    <source>
        <dbReference type="Pfam" id="PF22776"/>
    </source>
</evidence>
<proteinExistence type="predicted"/>
<dbReference type="AlphaFoldDB" id="A0A165PVF8"/>
<keyword evidence="7" id="KW-0406">Ion transport</keyword>
<dbReference type="STRING" id="1314782.A0A165PVF8"/>
<feature type="transmembrane region" description="Helical" evidence="9">
    <location>
        <begin position="256"/>
        <end position="275"/>
    </location>
</feature>
<feature type="transmembrane region" description="Helical" evidence="9">
    <location>
        <begin position="282"/>
        <end position="300"/>
    </location>
</feature>
<dbReference type="OrthoDB" id="504708at2759"/>
<evidence type="ECO:0000256" key="6">
    <source>
        <dbReference type="ARBA" id="ARBA00022989"/>
    </source>
</evidence>
<gene>
    <name evidence="12" type="ORF">NEOLEDRAFT_1073197</name>
</gene>
<reference evidence="12 13" key="1">
    <citation type="journal article" date="2016" name="Mol. Biol. Evol.">
        <title>Comparative Genomics of Early-Diverging Mushroom-Forming Fungi Provides Insights into the Origins of Lignocellulose Decay Capabilities.</title>
        <authorList>
            <person name="Nagy L.G."/>
            <person name="Riley R."/>
            <person name="Tritt A."/>
            <person name="Adam C."/>
            <person name="Daum C."/>
            <person name="Floudas D."/>
            <person name="Sun H."/>
            <person name="Yadav J.S."/>
            <person name="Pangilinan J."/>
            <person name="Larsson K.H."/>
            <person name="Matsuura K."/>
            <person name="Barry K."/>
            <person name="Labutti K."/>
            <person name="Kuo R."/>
            <person name="Ohm R.A."/>
            <person name="Bhattacharya S.S."/>
            <person name="Shirouzu T."/>
            <person name="Yoshinaga Y."/>
            <person name="Martin F.M."/>
            <person name="Grigoriev I.V."/>
            <person name="Hibbett D.S."/>
        </authorList>
    </citation>
    <scope>NUCLEOTIDE SEQUENCE [LARGE SCALE GENOMIC DNA]</scope>
    <source>
        <strain evidence="12 13">HHB14362 ss-1</strain>
    </source>
</reference>
<keyword evidence="8 9" id="KW-0472">Membrane</keyword>
<evidence type="ECO:0000256" key="5">
    <source>
        <dbReference type="ARBA" id="ARBA00022958"/>
    </source>
</evidence>
<dbReference type="GO" id="GO:0015079">
    <property type="term" value="F:potassium ion transmembrane transporter activity"/>
    <property type="evidence" value="ECO:0007669"/>
    <property type="project" value="InterPro"/>
</dbReference>
<feature type="transmembrane region" description="Helical" evidence="9">
    <location>
        <begin position="209"/>
        <end position="236"/>
    </location>
</feature>
<evidence type="ECO:0000256" key="3">
    <source>
        <dbReference type="ARBA" id="ARBA00022538"/>
    </source>
</evidence>
<keyword evidence="4 9" id="KW-0812">Transmembrane</keyword>
<protein>
    <submittedName>
        <fullName evidence="12">Potassium transporter</fullName>
    </submittedName>
</protein>
<evidence type="ECO:0000256" key="8">
    <source>
        <dbReference type="ARBA" id="ARBA00023136"/>
    </source>
</evidence>
<evidence type="ECO:0000256" key="4">
    <source>
        <dbReference type="ARBA" id="ARBA00022692"/>
    </source>
</evidence>
<dbReference type="EMBL" id="KV425605">
    <property type="protein sequence ID" value="KZT21547.1"/>
    <property type="molecule type" value="Genomic_DNA"/>
</dbReference>
<feature type="domain" description="K+ potassium transporter integral membrane" evidence="10">
    <location>
        <begin position="28"/>
        <end position="505"/>
    </location>
</feature>
<dbReference type="GO" id="GO:0016020">
    <property type="term" value="C:membrane"/>
    <property type="evidence" value="ECO:0007669"/>
    <property type="project" value="UniProtKB-SubCell"/>
</dbReference>
<evidence type="ECO:0000313" key="12">
    <source>
        <dbReference type="EMBL" id="KZT21547.1"/>
    </source>
</evidence>
<dbReference type="PANTHER" id="PTHR30540">
    <property type="entry name" value="OSMOTIC STRESS POTASSIUM TRANSPORTER"/>
    <property type="match status" value="1"/>
</dbReference>
<dbReference type="InterPro" id="IPR053952">
    <property type="entry name" value="K_trans_C"/>
</dbReference>
<keyword evidence="2" id="KW-0813">Transport</keyword>
<feature type="transmembrane region" description="Helical" evidence="9">
    <location>
        <begin position="465"/>
        <end position="486"/>
    </location>
</feature>
<evidence type="ECO:0000259" key="10">
    <source>
        <dbReference type="Pfam" id="PF02705"/>
    </source>
</evidence>
<comment type="subcellular location">
    <subcellularLocation>
        <location evidence="1">Membrane</location>
        <topology evidence="1">Multi-pass membrane protein</topology>
    </subcellularLocation>
</comment>
<feature type="transmembrane region" description="Helical" evidence="9">
    <location>
        <begin position="331"/>
        <end position="360"/>
    </location>
</feature>
<dbReference type="Pfam" id="PF02705">
    <property type="entry name" value="K_trans"/>
    <property type="match status" value="1"/>
</dbReference>
<evidence type="ECO:0000256" key="7">
    <source>
        <dbReference type="ARBA" id="ARBA00023065"/>
    </source>
</evidence>
<evidence type="ECO:0000256" key="1">
    <source>
        <dbReference type="ARBA" id="ARBA00004141"/>
    </source>
</evidence>
<feature type="transmembrane region" description="Helical" evidence="9">
    <location>
        <begin position="439"/>
        <end position="459"/>
    </location>
</feature>
<dbReference type="PANTHER" id="PTHR30540:SF83">
    <property type="entry name" value="K+ POTASSIUM TRANSPORTER"/>
    <property type="match status" value="1"/>
</dbReference>
<dbReference type="InterPro" id="IPR053951">
    <property type="entry name" value="K_trans_N"/>
</dbReference>
<dbReference type="NCBIfam" id="TIGR00794">
    <property type="entry name" value="kup"/>
    <property type="match status" value="1"/>
</dbReference>
<dbReference type="InParanoid" id="A0A165PVF8"/>
<feature type="transmembrane region" description="Helical" evidence="9">
    <location>
        <begin position="184"/>
        <end position="202"/>
    </location>
</feature>
<keyword evidence="13" id="KW-1185">Reference proteome</keyword>
<keyword evidence="5" id="KW-0630">Potassium</keyword>
<feature type="transmembrane region" description="Helical" evidence="9">
    <location>
        <begin position="381"/>
        <end position="401"/>
    </location>
</feature>
<evidence type="ECO:0000313" key="13">
    <source>
        <dbReference type="Proteomes" id="UP000076761"/>
    </source>
</evidence>
<evidence type="ECO:0000256" key="9">
    <source>
        <dbReference type="SAM" id="Phobius"/>
    </source>
</evidence>
<feature type="transmembrane region" description="Helical" evidence="9">
    <location>
        <begin position="63"/>
        <end position="85"/>
    </location>
</feature>
<keyword evidence="6 9" id="KW-1133">Transmembrane helix</keyword>
<sequence length="750" mass="82233">MSQSLAALENGGVRRAVHVRGFALLLLSFQALGVIYSDIGTSPLYVLNGIWPSSGPLPSEEDIIGGISAIVWSLTLLPLIKYVFICLKFGTGEGRGGTFALFQGLYPPKEHDPKFERSLTKESVGLASKTSSAKISPRLRWPVLIWCLLGTSLTLADGIFTPAVSVTSAVGGIAVAKTSIQSKVTPISIAFLLALFLVQPFGTARLASVFAPVTCTWLLLLGATGIVNIVAHPGIFRAFDPSRAVMLFVRTRDYDILAGVLLAVTGCEAVFANLGQFNMASIRLSFSLFVYPCLLLAYLGQGARLIRDGDAVFSNIFYRTIPGDANGPLFWILYVFAILATLTASQAMITATFSLVQQLVNMKSLPPIRMIHTSDKLQGQVFVPSVNWILMILIIVVVAAFKSSTALTNAYGFAVATVMFSTTVLIAVHMRYVAHWPMIVGLAYLVVFGFFDGLFWGAALRKIPAGAWVPLMIGVILMILMVFWTWAKGLEDAFDGANRHSLRRLIVTSPSSKDRQAEVLQVPQDDITARSDGSTTEETSHSEKVSAPTTYYLATNDSCTEKTVELQKLVRIPTCAVFHKLAGGKGVPHSFVAFIRQWPALPEVIIFLSARVFPIARVVPEGRYVVDKVRSVDGFYAVSYNLGFRQHFDVEVDEIIDQICMLEARDDPEHASQRIKQIRQAAVTTTHIVPGYHVVSRRHLGDGPVASLIDWVRKFLIESIYRPLLTMFLDTENWVRSPDEIIRVGVNATI</sequence>
<feature type="transmembrane region" description="Helical" evidence="9">
    <location>
        <begin position="407"/>
        <end position="427"/>
    </location>
</feature>
<dbReference type="InterPro" id="IPR003855">
    <property type="entry name" value="K+_transporter"/>
</dbReference>
<name>A0A165PVF8_9AGAM</name>
<dbReference type="Pfam" id="PF22776">
    <property type="entry name" value="K_trans_C"/>
    <property type="match status" value="1"/>
</dbReference>
<feature type="transmembrane region" description="Helical" evidence="9">
    <location>
        <begin position="21"/>
        <end position="39"/>
    </location>
</feature>
<keyword evidence="3" id="KW-0633">Potassium transport</keyword>
<accession>A0A165PVF8</accession>